<organism evidence="3">
    <name type="scientific">Neodiprion lecontei</name>
    <name type="common">Redheaded pine sawfly</name>
    <dbReference type="NCBI Taxonomy" id="441921"/>
    <lineage>
        <taxon>Eukaryota</taxon>
        <taxon>Metazoa</taxon>
        <taxon>Ecdysozoa</taxon>
        <taxon>Arthropoda</taxon>
        <taxon>Hexapoda</taxon>
        <taxon>Insecta</taxon>
        <taxon>Pterygota</taxon>
        <taxon>Neoptera</taxon>
        <taxon>Endopterygota</taxon>
        <taxon>Hymenoptera</taxon>
        <taxon>Tenthredinoidea</taxon>
        <taxon>Diprionidae</taxon>
        <taxon>Diprioninae</taxon>
        <taxon>Neodiprion</taxon>
    </lineage>
</organism>
<dbReference type="Gene3D" id="3.15.10.50">
    <property type="match status" value="1"/>
</dbReference>
<feature type="signal peptide" evidence="1">
    <location>
        <begin position="1"/>
        <end position="17"/>
    </location>
</feature>
<dbReference type="OrthoDB" id="6419576at2759"/>
<dbReference type="AlphaFoldDB" id="A0A6J0BE73"/>
<dbReference type="InterPro" id="IPR020234">
    <property type="entry name" value="Mite_allergen_group-7"/>
</dbReference>
<accession>A0A6J0BE73</accession>
<keyword evidence="2" id="KW-1185">Reference proteome</keyword>
<dbReference type="Proteomes" id="UP000829291">
    <property type="component" value="Chromosome 4"/>
</dbReference>
<dbReference type="Pfam" id="PF16984">
    <property type="entry name" value="Grp7_allergen"/>
    <property type="match status" value="1"/>
</dbReference>
<protein>
    <submittedName>
        <fullName evidence="3">Uncharacterized protein LOC107218601</fullName>
    </submittedName>
</protein>
<evidence type="ECO:0000313" key="3">
    <source>
        <dbReference type="RefSeq" id="XP_015512008.2"/>
    </source>
</evidence>
<evidence type="ECO:0000256" key="1">
    <source>
        <dbReference type="SAM" id="SignalP"/>
    </source>
</evidence>
<dbReference type="KEGG" id="nlo:107218601"/>
<dbReference type="InterPro" id="IPR038602">
    <property type="entry name" value="Mite_allergen_7_sf"/>
</dbReference>
<name>A0A6J0BE73_NEOLC</name>
<sequence>MKTVPALFLVLVAVASATKTHQKRSTTYSATLNDYVDEVVANVQAFVSESSLEPLSIPNVTESFSVKPLLITYSGRLSLYDGEMTGLSSVKRYGDINLGYDGETLSFDANMGVDVATVAYTYYAKLLGSLKESGTAKVTARKIDTTVGFSANLKNYTFALDTVAINSIGRTTAQLSGNVLTDWMANAVINIVIAAVKSTAITQVNSEINSVLTNVVDEANTYVTSLLS</sequence>
<evidence type="ECO:0000313" key="2">
    <source>
        <dbReference type="Proteomes" id="UP000829291"/>
    </source>
</evidence>
<keyword evidence="1" id="KW-0732">Signal</keyword>
<dbReference type="GeneID" id="107218601"/>
<dbReference type="RefSeq" id="XP_015512008.2">
    <property type="nucleotide sequence ID" value="XM_015656522.2"/>
</dbReference>
<dbReference type="InParanoid" id="A0A6J0BE73"/>
<proteinExistence type="predicted"/>
<feature type="chain" id="PRO_5046528786" evidence="1">
    <location>
        <begin position="18"/>
        <end position="228"/>
    </location>
</feature>
<reference evidence="3" key="1">
    <citation type="submission" date="2025-08" db="UniProtKB">
        <authorList>
            <consortium name="RefSeq"/>
        </authorList>
    </citation>
    <scope>IDENTIFICATION</scope>
    <source>
        <tissue evidence="3">Thorax and Abdomen</tissue>
    </source>
</reference>
<gene>
    <name evidence="3" type="primary">LOC107218601</name>
</gene>